<sequence>METIAAMALGCLLVGAGAMHWITPGYFRSLVPGWMPWAGPLVAVTGGLDAAAGTLVLVPGTRALGASAAALLISGYMVSHVDALVHARGDARFLDTRAGAVARIAVNAVYIAWAAALAL</sequence>
<evidence type="ECO:0000256" key="1">
    <source>
        <dbReference type="SAM" id="Phobius"/>
    </source>
</evidence>
<keyword evidence="1" id="KW-1133">Transmembrane helix</keyword>
<feature type="transmembrane region" description="Helical" evidence="1">
    <location>
        <begin position="100"/>
        <end position="118"/>
    </location>
</feature>
<protein>
    <submittedName>
        <fullName evidence="2">Putative membrane protein</fullName>
    </submittedName>
</protein>
<reference evidence="2 3" key="1">
    <citation type="submission" date="2020-08" db="EMBL/GenBank/DDBJ databases">
        <title>Genomic Encyclopedia of Type Strains, Phase IV (KMG-IV): sequencing the most valuable type-strain genomes for metagenomic binning, comparative biology and taxonomic classification.</title>
        <authorList>
            <person name="Goeker M."/>
        </authorList>
    </citation>
    <scope>NUCLEOTIDE SEQUENCE [LARGE SCALE GENOMIC DNA]</scope>
    <source>
        <strain evidence="2 3">DSM 44197</strain>
    </source>
</reference>
<accession>A0A7W3QJK7</accession>
<feature type="transmembrane region" description="Helical" evidence="1">
    <location>
        <begin position="34"/>
        <end position="58"/>
    </location>
</feature>
<dbReference type="RefSeq" id="WP_182841854.1">
    <property type="nucleotide sequence ID" value="NZ_BAAALP010000090.1"/>
</dbReference>
<keyword evidence="3" id="KW-1185">Reference proteome</keyword>
<evidence type="ECO:0000313" key="3">
    <source>
        <dbReference type="Proteomes" id="UP000572680"/>
    </source>
</evidence>
<evidence type="ECO:0000313" key="2">
    <source>
        <dbReference type="EMBL" id="MBA8949422.1"/>
    </source>
</evidence>
<dbReference type="EMBL" id="JACJIA010000001">
    <property type="protein sequence ID" value="MBA8949422.1"/>
    <property type="molecule type" value="Genomic_DNA"/>
</dbReference>
<comment type="caution">
    <text evidence="2">The sequence shown here is derived from an EMBL/GenBank/DDBJ whole genome shotgun (WGS) entry which is preliminary data.</text>
</comment>
<dbReference type="AlphaFoldDB" id="A0A7W3QJK7"/>
<feature type="transmembrane region" description="Helical" evidence="1">
    <location>
        <begin position="63"/>
        <end position="80"/>
    </location>
</feature>
<dbReference type="Proteomes" id="UP000572680">
    <property type="component" value="Unassembled WGS sequence"/>
</dbReference>
<keyword evidence="1" id="KW-0812">Transmembrane</keyword>
<keyword evidence="1" id="KW-0472">Membrane</keyword>
<organism evidence="2 3">
    <name type="scientific">Actinomadura namibiensis</name>
    <dbReference type="NCBI Taxonomy" id="182080"/>
    <lineage>
        <taxon>Bacteria</taxon>
        <taxon>Bacillati</taxon>
        <taxon>Actinomycetota</taxon>
        <taxon>Actinomycetes</taxon>
        <taxon>Streptosporangiales</taxon>
        <taxon>Thermomonosporaceae</taxon>
        <taxon>Actinomadura</taxon>
    </lineage>
</organism>
<proteinExistence type="predicted"/>
<name>A0A7W3QJK7_ACTNM</name>
<gene>
    <name evidence="2" type="ORF">HNR61_001020</name>
</gene>